<keyword evidence="1" id="KW-1133">Transmembrane helix</keyword>
<dbReference type="InterPro" id="IPR001279">
    <property type="entry name" value="Metallo-B-lactamas"/>
</dbReference>
<protein>
    <submittedName>
        <fullName evidence="3">Zn-dependent hydrolase</fullName>
    </submittedName>
</protein>
<evidence type="ECO:0000313" key="3">
    <source>
        <dbReference type="EMBL" id="MVO78141.1"/>
    </source>
</evidence>
<dbReference type="RefSeq" id="WP_157027116.1">
    <property type="nucleotide sequence ID" value="NZ_WQMS01000011.1"/>
</dbReference>
<keyword evidence="3" id="KW-0378">Hydrolase</keyword>
<accession>A0A6I4J4J1</accession>
<dbReference type="PANTHER" id="PTHR15032:SF4">
    <property type="entry name" value="N-ACYL-PHOSPHATIDYLETHANOLAMINE-HYDROLYZING PHOSPHOLIPASE D"/>
    <property type="match status" value="1"/>
</dbReference>
<dbReference type="PANTHER" id="PTHR15032">
    <property type="entry name" value="N-ACYL-PHOSPHATIDYLETHANOLAMINE-HYDROLYZING PHOSPHOLIPASE D"/>
    <property type="match status" value="1"/>
</dbReference>
<dbReference type="Gene3D" id="3.60.15.10">
    <property type="entry name" value="Ribonuclease Z/Hydroxyacylglutathione hydrolase-like"/>
    <property type="match status" value="1"/>
</dbReference>
<evidence type="ECO:0000259" key="2">
    <source>
        <dbReference type="Pfam" id="PF12706"/>
    </source>
</evidence>
<keyword evidence="4" id="KW-1185">Reference proteome</keyword>
<evidence type="ECO:0000313" key="4">
    <source>
        <dbReference type="Proteomes" id="UP000441389"/>
    </source>
</evidence>
<proteinExistence type="predicted"/>
<dbReference type="GO" id="GO:0016787">
    <property type="term" value="F:hydrolase activity"/>
    <property type="evidence" value="ECO:0007669"/>
    <property type="project" value="UniProtKB-KW"/>
</dbReference>
<dbReference type="AlphaFoldDB" id="A0A6I4J4J1"/>
<dbReference type="InterPro" id="IPR036866">
    <property type="entry name" value="RibonucZ/Hydroxyglut_hydro"/>
</dbReference>
<comment type="caution">
    <text evidence="3">The sequence shown here is derived from an EMBL/GenBank/DDBJ whole genome shotgun (WGS) entry which is preliminary data.</text>
</comment>
<keyword evidence="1" id="KW-0812">Transmembrane</keyword>
<organism evidence="3 4">
    <name type="scientific">Sphingomonas horti</name>
    <dbReference type="NCBI Taxonomy" id="2682842"/>
    <lineage>
        <taxon>Bacteria</taxon>
        <taxon>Pseudomonadati</taxon>
        <taxon>Pseudomonadota</taxon>
        <taxon>Alphaproteobacteria</taxon>
        <taxon>Sphingomonadales</taxon>
        <taxon>Sphingomonadaceae</taxon>
        <taxon>Sphingomonas</taxon>
    </lineage>
</organism>
<dbReference type="GO" id="GO:0005737">
    <property type="term" value="C:cytoplasm"/>
    <property type="evidence" value="ECO:0007669"/>
    <property type="project" value="TreeGrafter"/>
</dbReference>
<keyword evidence="1" id="KW-0472">Membrane</keyword>
<dbReference type="Proteomes" id="UP000441389">
    <property type="component" value="Unassembled WGS sequence"/>
</dbReference>
<gene>
    <name evidence="3" type="ORF">GON01_09365</name>
</gene>
<feature type="transmembrane region" description="Helical" evidence="1">
    <location>
        <begin position="12"/>
        <end position="34"/>
    </location>
</feature>
<sequence length="415" mass="45701">MGRAIGRLMKWLGTAVLFAIVALCLAIVLIPPFLDRVYYRGPVSSHFDGKRFFNPDGDDTLRPPAGRSRGSFLLRYVTGSDDRPAWPEQVAVTPSRPPARVEGERMLVTWVGHATMLVQTAGLNILTDPVWSDTAGPFGFGPRRVTRPGVRFEDLPKIDLVLVSHNHYDHLDLATLKRLWDRDKPYIVTPLGNDAIIRSAGIPSSQRVTDCSACPGVEALDWGQFQAIGKGPADTEAQRERMPAVIVTRNHHWDSRWFTDRNRALWSSFVVRLPSGGNLFFAGDTGLGDGKWPEEAARYGPIRLALIPIGAFRFEPGQMGIGSHIGPIDAATVFQRLGASHAIGIHWGTFRLSYEAYDTPPRLLREVMRCRGYPGGLFDTVTIGRPVEIAPYAAPPAARPLDPACLDTPAVQALR</sequence>
<feature type="domain" description="Metallo-beta-lactamase" evidence="2">
    <location>
        <begin position="124"/>
        <end position="347"/>
    </location>
</feature>
<reference evidence="3 4" key="1">
    <citation type="submission" date="2019-12" db="EMBL/GenBank/DDBJ databases">
        <authorList>
            <person name="Huq M.A."/>
        </authorList>
    </citation>
    <scope>NUCLEOTIDE SEQUENCE [LARGE SCALE GENOMIC DNA]</scope>
    <source>
        <strain evidence="3 4">MAH-20</strain>
    </source>
</reference>
<dbReference type="Pfam" id="PF12706">
    <property type="entry name" value="Lactamase_B_2"/>
    <property type="match status" value="1"/>
</dbReference>
<dbReference type="SUPFAM" id="SSF56281">
    <property type="entry name" value="Metallo-hydrolase/oxidoreductase"/>
    <property type="match status" value="1"/>
</dbReference>
<dbReference type="EMBL" id="WQMS01000011">
    <property type="protein sequence ID" value="MVO78141.1"/>
    <property type="molecule type" value="Genomic_DNA"/>
</dbReference>
<name>A0A6I4J4J1_9SPHN</name>
<evidence type="ECO:0000256" key="1">
    <source>
        <dbReference type="SAM" id="Phobius"/>
    </source>
</evidence>